<dbReference type="SUPFAM" id="SSF53383">
    <property type="entry name" value="PLP-dependent transferases"/>
    <property type="match status" value="1"/>
</dbReference>
<dbReference type="PANTHER" id="PTHR46577">
    <property type="entry name" value="HTH-TYPE TRANSCRIPTIONAL REGULATORY PROTEIN GABR"/>
    <property type="match status" value="1"/>
</dbReference>
<dbReference type="GO" id="GO:0030170">
    <property type="term" value="F:pyridoxal phosphate binding"/>
    <property type="evidence" value="ECO:0007669"/>
    <property type="project" value="InterPro"/>
</dbReference>
<keyword evidence="2" id="KW-0663">Pyridoxal phosphate</keyword>
<dbReference type="PANTHER" id="PTHR46577:SF1">
    <property type="entry name" value="HTH-TYPE TRANSCRIPTIONAL REGULATORY PROTEIN GABR"/>
    <property type="match status" value="1"/>
</dbReference>
<dbReference type="InterPro" id="IPR004839">
    <property type="entry name" value="Aminotransferase_I/II_large"/>
</dbReference>
<dbReference type="InterPro" id="IPR036388">
    <property type="entry name" value="WH-like_DNA-bd_sf"/>
</dbReference>
<evidence type="ECO:0000259" key="6">
    <source>
        <dbReference type="PROSITE" id="PS50949"/>
    </source>
</evidence>
<protein>
    <submittedName>
        <fullName evidence="7">Transcriptional regulator, GntR family</fullName>
    </submittedName>
</protein>
<accession>A0A1H1U4N2</accession>
<feature type="domain" description="HTH gntR-type" evidence="6">
    <location>
        <begin position="21"/>
        <end position="89"/>
    </location>
</feature>
<evidence type="ECO:0000313" key="8">
    <source>
        <dbReference type="Proteomes" id="UP000199679"/>
    </source>
</evidence>
<organism evidence="7 8">
    <name type="scientific">Mucilaginibacter mallensis</name>
    <dbReference type="NCBI Taxonomy" id="652787"/>
    <lineage>
        <taxon>Bacteria</taxon>
        <taxon>Pseudomonadati</taxon>
        <taxon>Bacteroidota</taxon>
        <taxon>Sphingobacteriia</taxon>
        <taxon>Sphingobacteriales</taxon>
        <taxon>Sphingobacteriaceae</taxon>
        <taxon>Mucilaginibacter</taxon>
    </lineage>
</organism>
<comment type="similarity">
    <text evidence="1">In the C-terminal section; belongs to the class-I pyridoxal-phosphate-dependent aminotransferase family.</text>
</comment>
<dbReference type="Proteomes" id="UP000199679">
    <property type="component" value="Chromosome I"/>
</dbReference>
<dbReference type="Pfam" id="PF00392">
    <property type="entry name" value="GntR"/>
    <property type="match status" value="1"/>
</dbReference>
<dbReference type="InterPro" id="IPR051446">
    <property type="entry name" value="HTH_trans_reg/aminotransferase"/>
</dbReference>
<dbReference type="InterPro" id="IPR015421">
    <property type="entry name" value="PyrdxlP-dep_Trfase_major"/>
</dbReference>
<dbReference type="Gene3D" id="3.40.640.10">
    <property type="entry name" value="Type I PLP-dependent aspartate aminotransferase-like (Major domain)"/>
    <property type="match status" value="1"/>
</dbReference>
<dbReference type="RefSeq" id="WP_091370969.1">
    <property type="nucleotide sequence ID" value="NZ_LT629740.1"/>
</dbReference>
<dbReference type="Gene3D" id="1.10.10.10">
    <property type="entry name" value="Winged helix-like DNA-binding domain superfamily/Winged helix DNA-binding domain"/>
    <property type="match status" value="1"/>
</dbReference>
<evidence type="ECO:0000256" key="5">
    <source>
        <dbReference type="ARBA" id="ARBA00023163"/>
    </source>
</evidence>
<evidence type="ECO:0000256" key="1">
    <source>
        <dbReference type="ARBA" id="ARBA00005384"/>
    </source>
</evidence>
<dbReference type="STRING" id="652787.SAMN05216490_1579"/>
<reference evidence="7 8" key="1">
    <citation type="submission" date="2016-10" db="EMBL/GenBank/DDBJ databases">
        <authorList>
            <person name="de Groot N.N."/>
        </authorList>
    </citation>
    <scope>NUCLEOTIDE SEQUENCE [LARGE SCALE GENOMIC DNA]</scope>
    <source>
        <strain evidence="7 8">MP1X4</strain>
    </source>
</reference>
<dbReference type="CDD" id="cd00609">
    <property type="entry name" value="AAT_like"/>
    <property type="match status" value="1"/>
</dbReference>
<dbReference type="CDD" id="cd07377">
    <property type="entry name" value="WHTH_GntR"/>
    <property type="match status" value="1"/>
</dbReference>
<keyword evidence="3" id="KW-0805">Transcription regulation</keyword>
<name>A0A1H1U4N2_MUCMA</name>
<keyword evidence="5" id="KW-0804">Transcription</keyword>
<evidence type="ECO:0000313" key="7">
    <source>
        <dbReference type="EMBL" id="SDS66819.1"/>
    </source>
</evidence>
<dbReference type="GO" id="GO:0003677">
    <property type="term" value="F:DNA binding"/>
    <property type="evidence" value="ECO:0007669"/>
    <property type="project" value="UniProtKB-KW"/>
</dbReference>
<gene>
    <name evidence="7" type="ORF">SAMN05216490_1579</name>
</gene>
<sequence length="494" mass="55695">MGKITPQILVTFISINKNQGATIHHQLYEQLKNGIYDGMLRSGERMPSSREMSTEFKISRNAVLQVFEQLTMEGFFEAKTGSGTFISKNADKLSRSKNKAIYPVQKSEHYIARPHGLNDAFKDHVSALEPLHPFQPSIPLVSEFPFPAWARISAGVHKKMDKLHLGYDDAQGYWPLRKALCDHLRISRSVNCDPENMLIVNSSRQALHLIAEILLKNGDQCWMEDPGYPGATSAIKRFGGQICPIPIINDGMDLNFAAYHYPKAKLAYVTPSHQFPMGNTMALSERVKLLNWAKDNHMWIIEDDYDSEFRYNSRPIPALQGLDTNGNVIYIGNVSKVILPALRLGYMVFPTKGMARQFATGKSVIEGQSNIITQATISEFITQGHFSRHIRRMRILYKKAQDDLVSLINLYLKNRLYPVPVEAGMHFVAWLPSNINAAVIANEALKEGLIIQTLNQYSIKSDNQNGLILGFTGFSFVGMEAAILILKRVLDRHF</sequence>
<evidence type="ECO:0000256" key="4">
    <source>
        <dbReference type="ARBA" id="ARBA00023125"/>
    </source>
</evidence>
<dbReference type="Pfam" id="PF00155">
    <property type="entry name" value="Aminotran_1_2"/>
    <property type="match status" value="1"/>
</dbReference>
<dbReference type="InterPro" id="IPR000524">
    <property type="entry name" value="Tscrpt_reg_HTH_GntR"/>
</dbReference>
<dbReference type="SUPFAM" id="SSF46785">
    <property type="entry name" value="Winged helix' DNA-binding domain"/>
    <property type="match status" value="1"/>
</dbReference>
<dbReference type="AlphaFoldDB" id="A0A1H1U4N2"/>
<keyword evidence="8" id="KW-1185">Reference proteome</keyword>
<evidence type="ECO:0000256" key="2">
    <source>
        <dbReference type="ARBA" id="ARBA00022898"/>
    </source>
</evidence>
<dbReference type="InterPro" id="IPR015424">
    <property type="entry name" value="PyrdxlP-dep_Trfase"/>
</dbReference>
<keyword evidence="4" id="KW-0238">DNA-binding</keyword>
<dbReference type="GO" id="GO:0003700">
    <property type="term" value="F:DNA-binding transcription factor activity"/>
    <property type="evidence" value="ECO:0007669"/>
    <property type="project" value="InterPro"/>
</dbReference>
<dbReference type="OrthoDB" id="594134at2"/>
<dbReference type="InterPro" id="IPR036390">
    <property type="entry name" value="WH_DNA-bd_sf"/>
</dbReference>
<proteinExistence type="inferred from homology"/>
<dbReference type="PROSITE" id="PS50949">
    <property type="entry name" value="HTH_GNTR"/>
    <property type="match status" value="1"/>
</dbReference>
<dbReference type="SMART" id="SM00345">
    <property type="entry name" value="HTH_GNTR"/>
    <property type="match status" value="1"/>
</dbReference>
<evidence type="ECO:0000256" key="3">
    <source>
        <dbReference type="ARBA" id="ARBA00023015"/>
    </source>
</evidence>
<dbReference type="EMBL" id="LT629740">
    <property type="protein sequence ID" value="SDS66819.1"/>
    <property type="molecule type" value="Genomic_DNA"/>
</dbReference>